<gene>
    <name evidence="1" type="ORF">M513_03963</name>
</gene>
<keyword evidence="2" id="KW-1185">Reference proteome</keyword>
<dbReference type="AlphaFoldDB" id="A0A085MCU9"/>
<evidence type="ECO:0000313" key="2">
    <source>
        <dbReference type="Proteomes" id="UP000030764"/>
    </source>
</evidence>
<name>A0A085MCU9_9BILA</name>
<evidence type="ECO:0000313" key="1">
    <source>
        <dbReference type="EMBL" id="KFD55045.1"/>
    </source>
</evidence>
<dbReference type="Proteomes" id="UP000030764">
    <property type="component" value="Unassembled WGS sequence"/>
</dbReference>
<accession>A0A085MCU9</accession>
<reference evidence="1 2" key="1">
    <citation type="journal article" date="2014" name="Nat. Genet.">
        <title>Genome and transcriptome of the porcine whipworm Trichuris suis.</title>
        <authorList>
            <person name="Jex A.R."/>
            <person name="Nejsum P."/>
            <person name="Schwarz E.M."/>
            <person name="Hu L."/>
            <person name="Young N.D."/>
            <person name="Hall R.S."/>
            <person name="Korhonen P.K."/>
            <person name="Liao S."/>
            <person name="Thamsborg S."/>
            <person name="Xia J."/>
            <person name="Xu P."/>
            <person name="Wang S."/>
            <person name="Scheerlinck J.P."/>
            <person name="Hofmann A."/>
            <person name="Sternberg P.W."/>
            <person name="Wang J."/>
            <person name="Gasser R.B."/>
        </authorList>
    </citation>
    <scope>NUCLEOTIDE SEQUENCE [LARGE SCALE GENOMIC DNA]</scope>
    <source>
        <strain evidence="1">DCEP-RM93M</strain>
    </source>
</reference>
<organism evidence="1 2">
    <name type="scientific">Trichuris suis</name>
    <name type="common">pig whipworm</name>
    <dbReference type="NCBI Taxonomy" id="68888"/>
    <lineage>
        <taxon>Eukaryota</taxon>
        <taxon>Metazoa</taxon>
        <taxon>Ecdysozoa</taxon>
        <taxon>Nematoda</taxon>
        <taxon>Enoplea</taxon>
        <taxon>Dorylaimia</taxon>
        <taxon>Trichinellida</taxon>
        <taxon>Trichuridae</taxon>
        <taxon>Trichuris</taxon>
    </lineage>
</organism>
<protein>
    <submittedName>
        <fullName evidence="1">Uncharacterized protein</fullName>
    </submittedName>
</protein>
<sequence length="96" mass="10563">MIEIIICSVHGRSSGTVSIAYNCVWEDVINYANTHLLFTGISVVSLSLLRVAHNLQHHRFADLGHPKFNGVNANLKCNSAEWKKVAFTIIASTAAR</sequence>
<proteinExistence type="predicted"/>
<dbReference type="EMBL" id="KL363202">
    <property type="protein sequence ID" value="KFD55045.1"/>
    <property type="molecule type" value="Genomic_DNA"/>
</dbReference>